<reference evidence="3" key="1">
    <citation type="submission" date="2016-10" db="EMBL/GenBank/DDBJ databases">
        <authorList>
            <person name="Varghese N."/>
            <person name="Submissions S."/>
        </authorList>
    </citation>
    <scope>NUCLEOTIDE SEQUENCE [LARGE SCALE GENOMIC DNA]</scope>
    <source>
        <strain evidence="3">DSM 45722</strain>
    </source>
</reference>
<proteinExistence type="predicted"/>
<dbReference type="EMBL" id="FMUH01000002">
    <property type="protein sequence ID" value="SCX43896.1"/>
    <property type="molecule type" value="Genomic_DNA"/>
</dbReference>
<dbReference type="STRING" id="1960309.SAMN03159343_1316"/>
<dbReference type="OrthoDB" id="9802752at2"/>
<protein>
    <submittedName>
        <fullName evidence="2">Death on curing protein</fullName>
    </submittedName>
</protein>
<evidence type="ECO:0000256" key="1">
    <source>
        <dbReference type="SAM" id="MobiDB-lite"/>
    </source>
</evidence>
<feature type="region of interest" description="Disordered" evidence="1">
    <location>
        <begin position="120"/>
        <end position="146"/>
    </location>
</feature>
<feature type="compositionally biased region" description="Polar residues" evidence="1">
    <location>
        <begin position="131"/>
        <end position="140"/>
    </location>
</feature>
<dbReference type="Gene3D" id="1.20.120.1870">
    <property type="entry name" value="Fic/DOC protein, Fido domain"/>
    <property type="match status" value="1"/>
</dbReference>
<dbReference type="AlphaFoldDB" id="A0A1G4XRQ3"/>
<gene>
    <name evidence="2" type="ORF">SAMN03159343_1316</name>
</gene>
<dbReference type="Proteomes" id="UP000198981">
    <property type="component" value="Unassembled WGS sequence"/>
</dbReference>
<name>A0A1G4XRQ3_9ACTN</name>
<keyword evidence="3" id="KW-1185">Reference proteome</keyword>
<dbReference type="InterPro" id="IPR053737">
    <property type="entry name" value="Type_II_TA_Toxin"/>
</dbReference>
<evidence type="ECO:0000313" key="3">
    <source>
        <dbReference type="Proteomes" id="UP000198981"/>
    </source>
</evidence>
<evidence type="ECO:0000313" key="2">
    <source>
        <dbReference type="EMBL" id="SCX43896.1"/>
    </source>
</evidence>
<sequence length="146" mass="14489">MAGLTLDDLLQVAARVVGPDVVVADPGLLVAGLARASAVSDGRDVYPTPAEKAAALLHTLATGGPLATGNRPFALAAALALMGLLDAPAQIAPDAAVDLVTDVVTGRTESVAEIAAALRGDPPGAVRTRRSTPSGWSPTTGGDHPV</sequence>
<organism evidence="2 3">
    <name type="scientific">Klenkia marina</name>
    <dbReference type="NCBI Taxonomy" id="1960309"/>
    <lineage>
        <taxon>Bacteria</taxon>
        <taxon>Bacillati</taxon>
        <taxon>Actinomycetota</taxon>
        <taxon>Actinomycetes</taxon>
        <taxon>Geodermatophilales</taxon>
        <taxon>Geodermatophilaceae</taxon>
        <taxon>Klenkia</taxon>
    </lineage>
</organism>
<dbReference type="RefSeq" id="WP_092801338.1">
    <property type="nucleotide sequence ID" value="NZ_FMUH01000002.1"/>
</dbReference>
<accession>A0A1G4XRQ3</accession>